<reference evidence="8 9" key="1">
    <citation type="submission" date="2016-11" db="EMBL/GenBank/DDBJ databases">
        <authorList>
            <person name="Jaros S."/>
            <person name="Januszkiewicz K."/>
            <person name="Wedrychowicz H."/>
        </authorList>
    </citation>
    <scope>NUCLEOTIDE SEQUENCE [LARGE SCALE GENOMIC DNA]</scope>
    <source>
        <strain evidence="8 9">DSM 19436</strain>
    </source>
</reference>
<dbReference type="EMBL" id="FQUP01000001">
    <property type="protein sequence ID" value="SHE76559.1"/>
    <property type="molecule type" value="Genomic_DNA"/>
</dbReference>
<dbReference type="InterPro" id="IPR051907">
    <property type="entry name" value="DoxX-like_oxidoreductase"/>
</dbReference>
<sequence>MTDLSSQKLIVPALGGLYSRATPVFEALLRVAVGLWMVPHGAQKLFGLFGGGGISGTAGFFSQIGLEPAVPLVILAGLGEFVGGLLLAIGLFTRPAAVATTIVLAVAVMSVHIGNGFFAQAGGFEYPALWFFASLYFVFRGANQYSVDAKLGRAF</sequence>
<evidence type="ECO:0000256" key="2">
    <source>
        <dbReference type="ARBA" id="ARBA00006679"/>
    </source>
</evidence>
<evidence type="ECO:0000256" key="6">
    <source>
        <dbReference type="ARBA" id="ARBA00023136"/>
    </source>
</evidence>
<comment type="similarity">
    <text evidence="2">Belongs to the DoxX family.</text>
</comment>
<dbReference type="PANTHER" id="PTHR33452:SF1">
    <property type="entry name" value="INNER MEMBRANE PROTEIN YPHA-RELATED"/>
    <property type="match status" value="1"/>
</dbReference>
<evidence type="ECO:0000256" key="1">
    <source>
        <dbReference type="ARBA" id="ARBA00004651"/>
    </source>
</evidence>
<organism evidence="8 9">
    <name type="scientific">Kaistia soli DSM 19436</name>
    <dbReference type="NCBI Taxonomy" id="1122133"/>
    <lineage>
        <taxon>Bacteria</taxon>
        <taxon>Pseudomonadati</taxon>
        <taxon>Pseudomonadota</taxon>
        <taxon>Alphaproteobacteria</taxon>
        <taxon>Hyphomicrobiales</taxon>
        <taxon>Kaistiaceae</taxon>
        <taxon>Kaistia</taxon>
    </lineage>
</organism>
<comment type="subcellular location">
    <subcellularLocation>
        <location evidence="1">Cell membrane</location>
        <topology evidence="1">Multi-pass membrane protein</topology>
    </subcellularLocation>
</comment>
<dbReference type="OrthoDB" id="5398343at2"/>
<keyword evidence="9" id="KW-1185">Reference proteome</keyword>
<accession>A0A1M4W5T6</accession>
<keyword evidence="4 7" id="KW-0812">Transmembrane</keyword>
<evidence type="ECO:0000256" key="7">
    <source>
        <dbReference type="SAM" id="Phobius"/>
    </source>
</evidence>
<keyword evidence="6 7" id="KW-0472">Membrane</keyword>
<dbReference type="InterPro" id="IPR032808">
    <property type="entry name" value="DoxX"/>
</dbReference>
<dbReference type="PANTHER" id="PTHR33452">
    <property type="entry name" value="OXIDOREDUCTASE CATD-RELATED"/>
    <property type="match status" value="1"/>
</dbReference>
<evidence type="ECO:0000256" key="5">
    <source>
        <dbReference type="ARBA" id="ARBA00022989"/>
    </source>
</evidence>
<dbReference type="Pfam" id="PF07681">
    <property type="entry name" value="DoxX"/>
    <property type="match status" value="1"/>
</dbReference>
<feature type="transmembrane region" description="Helical" evidence="7">
    <location>
        <begin position="96"/>
        <end position="118"/>
    </location>
</feature>
<evidence type="ECO:0000313" key="9">
    <source>
        <dbReference type="Proteomes" id="UP000184485"/>
    </source>
</evidence>
<evidence type="ECO:0000256" key="4">
    <source>
        <dbReference type="ARBA" id="ARBA00022692"/>
    </source>
</evidence>
<protein>
    <submittedName>
        <fullName evidence="8">Putative oxidoreductase</fullName>
    </submittedName>
</protein>
<evidence type="ECO:0000313" key="8">
    <source>
        <dbReference type="EMBL" id="SHE76559.1"/>
    </source>
</evidence>
<proteinExistence type="inferred from homology"/>
<name>A0A1M4W5T6_9HYPH</name>
<dbReference type="GO" id="GO:0005886">
    <property type="term" value="C:plasma membrane"/>
    <property type="evidence" value="ECO:0007669"/>
    <property type="project" value="UniProtKB-SubCell"/>
</dbReference>
<dbReference type="RefSeq" id="WP_084527098.1">
    <property type="nucleotide sequence ID" value="NZ_FQUP01000001.1"/>
</dbReference>
<dbReference type="AlphaFoldDB" id="A0A1M4W5T6"/>
<feature type="transmembrane region" description="Helical" evidence="7">
    <location>
        <begin position="124"/>
        <end position="143"/>
    </location>
</feature>
<feature type="transmembrane region" description="Helical" evidence="7">
    <location>
        <begin position="70"/>
        <end position="89"/>
    </location>
</feature>
<feature type="transmembrane region" description="Helical" evidence="7">
    <location>
        <begin position="45"/>
        <end position="64"/>
    </location>
</feature>
<dbReference type="STRING" id="1122133.SAMN02745157_0887"/>
<dbReference type="Proteomes" id="UP000184485">
    <property type="component" value="Unassembled WGS sequence"/>
</dbReference>
<keyword evidence="5 7" id="KW-1133">Transmembrane helix</keyword>
<gene>
    <name evidence="8" type="ORF">SAMN02745157_0887</name>
</gene>
<evidence type="ECO:0000256" key="3">
    <source>
        <dbReference type="ARBA" id="ARBA00022475"/>
    </source>
</evidence>
<keyword evidence="3" id="KW-1003">Cell membrane</keyword>